<organism evidence="1 2">
    <name type="scientific">Pistacia atlantica</name>
    <dbReference type="NCBI Taxonomy" id="434234"/>
    <lineage>
        <taxon>Eukaryota</taxon>
        <taxon>Viridiplantae</taxon>
        <taxon>Streptophyta</taxon>
        <taxon>Embryophyta</taxon>
        <taxon>Tracheophyta</taxon>
        <taxon>Spermatophyta</taxon>
        <taxon>Magnoliopsida</taxon>
        <taxon>eudicotyledons</taxon>
        <taxon>Gunneridae</taxon>
        <taxon>Pentapetalae</taxon>
        <taxon>rosids</taxon>
        <taxon>malvids</taxon>
        <taxon>Sapindales</taxon>
        <taxon>Anacardiaceae</taxon>
        <taxon>Pistacia</taxon>
    </lineage>
</organism>
<name>A0ACC1ALT6_9ROSI</name>
<evidence type="ECO:0000313" key="2">
    <source>
        <dbReference type="Proteomes" id="UP001164250"/>
    </source>
</evidence>
<reference evidence="2" key="1">
    <citation type="journal article" date="2023" name="G3 (Bethesda)">
        <title>Genome assembly and association tests identify interacting loci associated with vigor, precocity, and sex in interspecific pistachio rootstocks.</title>
        <authorList>
            <person name="Palmer W."/>
            <person name="Jacygrad E."/>
            <person name="Sagayaradj S."/>
            <person name="Cavanaugh K."/>
            <person name="Han R."/>
            <person name="Bertier L."/>
            <person name="Beede B."/>
            <person name="Kafkas S."/>
            <person name="Golino D."/>
            <person name="Preece J."/>
            <person name="Michelmore R."/>
        </authorList>
    </citation>
    <scope>NUCLEOTIDE SEQUENCE [LARGE SCALE GENOMIC DNA]</scope>
</reference>
<dbReference type="Proteomes" id="UP001164250">
    <property type="component" value="Chromosome 9"/>
</dbReference>
<sequence>MKNSNAQNEQLEWEKRPGGMLVQRRDDESDYHHHQDVAAASHCPMIEINVAHGPGQYNVNVPAQSTFGHLKRAIVEKTGLEPQQQKLLFRGKEREDSEHLHTCGVKDKSKILLLEELPNKEEKKPEEIEDSEEMRKALQSVVGIRAEIDKLSERVTALEVAVNSGTKVAAEEFDMSAELLMKELLKLDSIEAEGEARMQRKAEVGILWHPFYIFYDITIR</sequence>
<proteinExistence type="predicted"/>
<keyword evidence="2" id="KW-1185">Reference proteome</keyword>
<protein>
    <submittedName>
        <fullName evidence="1">Uncharacterized protein</fullName>
    </submittedName>
</protein>
<dbReference type="EMBL" id="CM047905">
    <property type="protein sequence ID" value="KAJ0087665.1"/>
    <property type="molecule type" value="Genomic_DNA"/>
</dbReference>
<comment type="caution">
    <text evidence="1">The sequence shown here is derived from an EMBL/GenBank/DDBJ whole genome shotgun (WGS) entry which is preliminary data.</text>
</comment>
<gene>
    <name evidence="1" type="ORF">Patl1_31396</name>
</gene>
<evidence type="ECO:0000313" key="1">
    <source>
        <dbReference type="EMBL" id="KAJ0087665.1"/>
    </source>
</evidence>
<accession>A0ACC1ALT6</accession>